<dbReference type="InterPro" id="IPR002293">
    <property type="entry name" value="AA/rel_permease1"/>
</dbReference>
<comment type="caution">
    <text evidence="7">The sequence shown here is derived from an EMBL/GenBank/DDBJ whole genome shotgun (WGS) entry which is preliminary data.</text>
</comment>
<evidence type="ECO:0000256" key="2">
    <source>
        <dbReference type="ARBA" id="ARBA00022448"/>
    </source>
</evidence>
<organism evidence="7 8">
    <name type="scientific">Actinomadura yumaensis</name>
    <dbReference type="NCBI Taxonomy" id="111807"/>
    <lineage>
        <taxon>Bacteria</taxon>
        <taxon>Bacillati</taxon>
        <taxon>Actinomycetota</taxon>
        <taxon>Actinomycetes</taxon>
        <taxon>Streptosporangiales</taxon>
        <taxon>Thermomonosporaceae</taxon>
        <taxon>Actinomadura</taxon>
    </lineage>
</organism>
<feature type="transmembrane region" description="Helical" evidence="6">
    <location>
        <begin position="367"/>
        <end position="385"/>
    </location>
</feature>
<dbReference type="RefSeq" id="WP_160823821.1">
    <property type="nucleotide sequence ID" value="NZ_JBHSXS010000002.1"/>
</dbReference>
<dbReference type="Gene3D" id="1.20.1740.10">
    <property type="entry name" value="Amino acid/polyamine transporter I"/>
    <property type="match status" value="1"/>
</dbReference>
<feature type="transmembrane region" description="Helical" evidence="6">
    <location>
        <begin position="33"/>
        <end position="55"/>
    </location>
</feature>
<keyword evidence="4 6" id="KW-1133">Transmembrane helix</keyword>
<keyword evidence="3 6" id="KW-0812">Transmembrane</keyword>
<evidence type="ECO:0000256" key="4">
    <source>
        <dbReference type="ARBA" id="ARBA00022989"/>
    </source>
</evidence>
<dbReference type="PIRSF" id="PIRSF006060">
    <property type="entry name" value="AA_transporter"/>
    <property type="match status" value="1"/>
</dbReference>
<feature type="transmembrane region" description="Helical" evidence="6">
    <location>
        <begin position="391"/>
        <end position="413"/>
    </location>
</feature>
<accession>A0ABW2CDD8</accession>
<evidence type="ECO:0000256" key="5">
    <source>
        <dbReference type="ARBA" id="ARBA00023136"/>
    </source>
</evidence>
<feature type="transmembrane region" description="Helical" evidence="6">
    <location>
        <begin position="224"/>
        <end position="243"/>
    </location>
</feature>
<keyword evidence="5 6" id="KW-0472">Membrane</keyword>
<feature type="transmembrane region" description="Helical" evidence="6">
    <location>
        <begin position="263"/>
        <end position="285"/>
    </location>
</feature>
<feature type="transmembrane region" description="Helical" evidence="6">
    <location>
        <begin position="465"/>
        <end position="484"/>
    </location>
</feature>
<proteinExistence type="predicted"/>
<dbReference type="PANTHER" id="PTHR45649:SF26">
    <property type="entry name" value="OS04G0435100 PROTEIN"/>
    <property type="match status" value="1"/>
</dbReference>
<dbReference type="Pfam" id="PF13520">
    <property type="entry name" value="AA_permease_2"/>
    <property type="match status" value="1"/>
</dbReference>
<evidence type="ECO:0000313" key="8">
    <source>
        <dbReference type="Proteomes" id="UP001596380"/>
    </source>
</evidence>
<feature type="transmembrane region" description="Helical" evidence="6">
    <location>
        <begin position="185"/>
        <end position="204"/>
    </location>
</feature>
<name>A0ABW2CDD8_9ACTN</name>
<feature type="transmembrane region" description="Helical" evidence="6">
    <location>
        <begin position="155"/>
        <end position="173"/>
    </location>
</feature>
<evidence type="ECO:0000313" key="7">
    <source>
        <dbReference type="EMBL" id="MFC6879133.1"/>
    </source>
</evidence>
<feature type="transmembrane region" description="Helical" evidence="6">
    <location>
        <begin position="433"/>
        <end position="453"/>
    </location>
</feature>
<sequence>MSMTDKRESPLSEDDGHLAALGYEQKFDREMSLWANFALGFLYLSPLVGVIAQFAMGLTQAGPPAMFWIFVVAGGQFLVALVFGEIVAQYPLAGGLYQWGRRLWGGRYAWLLSWIYICGVVIGITTTALFSADFVAGLLFGTADDPGASSASTPGNRLLIAVAVTALALVLNITGTRTLARISKIGLAAELVGVLAVGLYLLAFERRQPFSVFLDTMGTGHGGGYAGAFLGASLVGLLLFYGFEACGEVAEEVPDPARRIPRAMQLTVLVGGGSALLSFAGYVLAAPDLRAIVSGDLAQPIPAILQNSIGTVGTKAFLVVALTSFLACVMGQQAAASRLVFSFARDRMFPGNAWFSRVHPRRKVPRNALLAVNVPPLALYVFVYYSPDSLFRIAAFQMLAGYVAFQMVVLAALRMRLRGWRPGGAWSLGRAGLPVTVGALAYGVVAIVLLARPTGDGGLAFYDRWIALIGFAVVVLVGLAYLLIARPGAGSTAPEGDAIEIADRLRRRRSEMEAP</sequence>
<reference evidence="8" key="1">
    <citation type="journal article" date="2019" name="Int. J. Syst. Evol. Microbiol.">
        <title>The Global Catalogue of Microorganisms (GCM) 10K type strain sequencing project: providing services to taxonomists for standard genome sequencing and annotation.</title>
        <authorList>
            <consortium name="The Broad Institute Genomics Platform"/>
            <consortium name="The Broad Institute Genome Sequencing Center for Infectious Disease"/>
            <person name="Wu L."/>
            <person name="Ma J."/>
        </authorList>
    </citation>
    <scope>NUCLEOTIDE SEQUENCE [LARGE SCALE GENOMIC DNA]</scope>
    <source>
        <strain evidence="8">JCM 3369</strain>
    </source>
</reference>
<feature type="transmembrane region" description="Helical" evidence="6">
    <location>
        <begin position="316"/>
        <end position="341"/>
    </location>
</feature>
<keyword evidence="2" id="KW-0813">Transport</keyword>
<comment type="subcellular location">
    <subcellularLocation>
        <location evidence="1">Membrane</location>
        <topology evidence="1">Multi-pass membrane protein</topology>
    </subcellularLocation>
</comment>
<evidence type="ECO:0000256" key="3">
    <source>
        <dbReference type="ARBA" id="ARBA00022692"/>
    </source>
</evidence>
<keyword evidence="8" id="KW-1185">Reference proteome</keyword>
<dbReference type="PANTHER" id="PTHR45649">
    <property type="entry name" value="AMINO-ACID PERMEASE BAT1"/>
    <property type="match status" value="1"/>
</dbReference>
<gene>
    <name evidence="7" type="ORF">ACFQKB_05065</name>
</gene>
<feature type="transmembrane region" description="Helical" evidence="6">
    <location>
        <begin position="109"/>
        <end position="135"/>
    </location>
</feature>
<dbReference type="EMBL" id="JBHSXS010000002">
    <property type="protein sequence ID" value="MFC6879133.1"/>
    <property type="molecule type" value="Genomic_DNA"/>
</dbReference>
<feature type="transmembrane region" description="Helical" evidence="6">
    <location>
        <begin position="67"/>
        <end position="88"/>
    </location>
</feature>
<dbReference type="Proteomes" id="UP001596380">
    <property type="component" value="Unassembled WGS sequence"/>
</dbReference>
<evidence type="ECO:0000256" key="6">
    <source>
        <dbReference type="SAM" id="Phobius"/>
    </source>
</evidence>
<protein>
    <submittedName>
        <fullName evidence="7">APC family permease</fullName>
    </submittedName>
</protein>
<evidence type="ECO:0000256" key="1">
    <source>
        <dbReference type="ARBA" id="ARBA00004141"/>
    </source>
</evidence>